<evidence type="ECO:0000313" key="2">
    <source>
        <dbReference type="EMBL" id="GIQ84465.1"/>
    </source>
</evidence>
<comment type="caution">
    <text evidence="2">The sequence shown here is derived from an EMBL/GenBank/DDBJ whole genome shotgun (WGS) entry which is preliminary data.</text>
</comment>
<name>A0A9K3GJD8_9EUKA</name>
<dbReference type="GO" id="GO:0005852">
    <property type="term" value="C:eukaryotic translation initiation factor 3 complex"/>
    <property type="evidence" value="ECO:0007669"/>
    <property type="project" value="InterPro"/>
</dbReference>
<dbReference type="AlphaFoldDB" id="A0A9K3GJD8"/>
<dbReference type="Pfam" id="PF05470">
    <property type="entry name" value="eIF-3c_N"/>
    <property type="match status" value="1"/>
</dbReference>
<feature type="domain" description="Eukaryotic translation initiation factor 3 subunit C N-terminal" evidence="1">
    <location>
        <begin position="2"/>
        <end position="118"/>
    </location>
</feature>
<evidence type="ECO:0000259" key="1">
    <source>
        <dbReference type="Pfam" id="PF05470"/>
    </source>
</evidence>
<dbReference type="GO" id="GO:0031369">
    <property type="term" value="F:translation initiation factor binding"/>
    <property type="evidence" value="ECO:0007669"/>
    <property type="project" value="InterPro"/>
</dbReference>
<accession>A0A9K3GJD8</accession>
<protein>
    <recommendedName>
        <fullName evidence="1">Eukaryotic translation initiation factor 3 subunit C N-terminal domain-containing protein</fullName>
    </recommendedName>
</protein>
<proteinExistence type="predicted"/>
<dbReference type="Proteomes" id="UP000265618">
    <property type="component" value="Unassembled WGS sequence"/>
</dbReference>
<keyword evidence="3" id="KW-1185">Reference proteome</keyword>
<organism evidence="2 3">
    <name type="scientific">Kipferlia bialata</name>
    <dbReference type="NCBI Taxonomy" id="797122"/>
    <lineage>
        <taxon>Eukaryota</taxon>
        <taxon>Metamonada</taxon>
        <taxon>Carpediemonas-like organisms</taxon>
        <taxon>Kipferlia</taxon>
    </lineage>
</organism>
<dbReference type="InterPro" id="IPR008905">
    <property type="entry name" value="EIF3C_N_dom"/>
</dbReference>
<dbReference type="EMBL" id="BDIP01001466">
    <property type="protein sequence ID" value="GIQ84465.1"/>
    <property type="molecule type" value="Genomic_DNA"/>
</dbReference>
<evidence type="ECO:0000313" key="3">
    <source>
        <dbReference type="Proteomes" id="UP000265618"/>
    </source>
</evidence>
<sequence>MAHSVLVLSKVSESVSLSSIRCQLLHNRAIVAIGLGALSLGDTRGCYTALETLCGSQQRLRSLLGDDRISSESCDTPDLLQLRARPPAHATISPELVDASYFLACIYKDAPKMAIHTHYQVYICTYIYVCAQGSAASDTARVGLLSVSKGFRRALTDVYSYVSPFARPDEVSVGYPFPGDSARSGVVSTFASMLQGRDKEAMQILQSIGVWKQLPIGVIKDQFLKAETAMVALRCKMASLVPAVTTIDPKTLVGPWTLEEVRAALSVIVSVDSLPYLWDADGCLVRDREPESRLVRVLELVSTSVQ</sequence>
<dbReference type="OrthoDB" id="29647at2759"/>
<dbReference type="GO" id="GO:0003743">
    <property type="term" value="F:translation initiation factor activity"/>
    <property type="evidence" value="ECO:0007669"/>
    <property type="project" value="InterPro"/>
</dbReference>
<reference evidence="2 3" key="1">
    <citation type="journal article" date="2018" name="PLoS ONE">
        <title>The draft genome of Kipferlia bialata reveals reductive genome evolution in fornicate parasites.</title>
        <authorList>
            <person name="Tanifuji G."/>
            <person name="Takabayashi S."/>
            <person name="Kume K."/>
            <person name="Takagi M."/>
            <person name="Nakayama T."/>
            <person name="Kamikawa R."/>
            <person name="Inagaki Y."/>
            <person name="Hashimoto T."/>
        </authorList>
    </citation>
    <scope>NUCLEOTIDE SEQUENCE [LARGE SCALE GENOMIC DNA]</scope>
    <source>
        <strain evidence="2">NY0173</strain>
    </source>
</reference>
<gene>
    <name evidence="2" type="ORF">KIPB_005959</name>
</gene>